<dbReference type="KEGG" id="dno:DNO_0765"/>
<organism evidence="1 2">
    <name type="scientific">Dichelobacter nodosus (strain VCS1703A)</name>
    <dbReference type="NCBI Taxonomy" id="246195"/>
    <lineage>
        <taxon>Bacteria</taxon>
        <taxon>Pseudomonadati</taxon>
        <taxon>Pseudomonadota</taxon>
        <taxon>Gammaproteobacteria</taxon>
        <taxon>Cardiobacteriales</taxon>
        <taxon>Cardiobacteriaceae</taxon>
        <taxon>Dichelobacter</taxon>
    </lineage>
</organism>
<dbReference type="AlphaFoldDB" id="A5EUY5"/>
<reference evidence="1 2" key="1">
    <citation type="journal article" date="2007" name="Nat. Biotechnol.">
        <title>Genome sequence and identification of candidate vaccine antigens from the animal pathogen Dichelobacter nodosus.</title>
        <authorList>
            <person name="Myers G.S."/>
            <person name="Parker D."/>
            <person name="Al-Hasani K."/>
            <person name="Kennan R.M."/>
            <person name="Seemann T."/>
            <person name="Ren Q."/>
            <person name="Badger J.H."/>
            <person name="Selengut J.D."/>
            <person name="Deboy R.T."/>
            <person name="Tettelin H."/>
            <person name="Boyce J.D."/>
            <person name="McCarl V.P."/>
            <person name="Han X."/>
            <person name="Nelson W.C."/>
            <person name="Madupu R."/>
            <person name="Mohamoud Y."/>
            <person name="Holley T."/>
            <person name="Fedorova N."/>
            <person name="Khouri H."/>
            <person name="Bottomley S.P."/>
            <person name="Whittington R.J."/>
            <person name="Adler B."/>
            <person name="Songer J.G."/>
            <person name="Rood J.I."/>
            <person name="Paulsen I.T."/>
        </authorList>
    </citation>
    <scope>NUCLEOTIDE SEQUENCE [LARGE SCALE GENOMIC DNA]</scope>
    <source>
        <strain evidence="1 2">VCS1703A</strain>
    </source>
</reference>
<dbReference type="EMBL" id="CP000513">
    <property type="protein sequence ID" value="ABQ13436.1"/>
    <property type="molecule type" value="Genomic_DNA"/>
</dbReference>
<dbReference type="Proteomes" id="UP000000248">
    <property type="component" value="Chromosome"/>
</dbReference>
<keyword evidence="2" id="KW-1185">Reference proteome</keyword>
<sequence length="222" mass="26099">MTTETIIKTEKDFSKFKVVITDDHGAYLYMSGEEDNRKVCAGNISYAIEHEDNGEIIRSPFDVTTREVTYWSFSNCREGTYYDITFEDDFMRKFFGDDYKHDESTFPIRDSFEKFVLVEVFRLGRATAKELYRCIIESATNDRPDARHEEYSKRVRAVSLSPEVFGKLFSDIAGEAAKRAFNVIEDVIDKERRINSWYLNYDYVAMLSQFHKILANYMERNT</sequence>
<name>A5EUY5_DICNV</name>
<evidence type="ECO:0000313" key="2">
    <source>
        <dbReference type="Proteomes" id="UP000000248"/>
    </source>
</evidence>
<gene>
    <name evidence="1" type="ordered locus">DNO_0765</name>
</gene>
<evidence type="ECO:0000313" key="1">
    <source>
        <dbReference type="EMBL" id="ABQ13436.1"/>
    </source>
</evidence>
<dbReference type="STRING" id="246195.DNO_0765"/>
<dbReference type="RefSeq" id="WP_012031093.1">
    <property type="nucleotide sequence ID" value="NC_009446.1"/>
</dbReference>
<accession>A5EUY5</accession>
<protein>
    <submittedName>
        <fullName evidence="1">Uncharacterized protein</fullName>
    </submittedName>
</protein>
<proteinExistence type="predicted"/>
<dbReference type="HOGENOM" id="CLU_1243691_0_0_6"/>